<feature type="domain" description="ER-bound oxygenase mpaB/mpaB'/Rubber oxygenase catalytic" evidence="1">
    <location>
        <begin position="56"/>
        <end position="228"/>
    </location>
</feature>
<accession>A0ABQ3I7M1</accession>
<name>A0ABQ3I7M1_9BACT</name>
<organism evidence="2 3">
    <name type="scientific">Roseivirga thermotolerans</name>
    <dbReference type="NCBI Taxonomy" id="1758176"/>
    <lineage>
        <taxon>Bacteria</taxon>
        <taxon>Pseudomonadati</taxon>
        <taxon>Bacteroidota</taxon>
        <taxon>Cytophagia</taxon>
        <taxon>Cytophagales</taxon>
        <taxon>Roseivirgaceae</taxon>
        <taxon>Roseivirga</taxon>
    </lineage>
</organism>
<evidence type="ECO:0000313" key="3">
    <source>
        <dbReference type="Proteomes" id="UP000658258"/>
    </source>
</evidence>
<dbReference type="RefSeq" id="WP_189631023.1">
    <property type="nucleotide sequence ID" value="NZ_BNAG01000004.1"/>
</dbReference>
<dbReference type="Pfam" id="PF09995">
    <property type="entry name" value="MPAB_Lcp_cat"/>
    <property type="match status" value="1"/>
</dbReference>
<keyword evidence="3" id="KW-1185">Reference proteome</keyword>
<comment type="caution">
    <text evidence="2">The sequence shown here is derived from an EMBL/GenBank/DDBJ whole genome shotgun (WGS) entry which is preliminary data.</text>
</comment>
<dbReference type="Proteomes" id="UP000658258">
    <property type="component" value="Unassembled WGS sequence"/>
</dbReference>
<gene>
    <name evidence="2" type="ORF">GCM10011340_29130</name>
</gene>
<dbReference type="EMBL" id="BNAG01000004">
    <property type="protein sequence ID" value="GHE71352.1"/>
    <property type="molecule type" value="Genomic_DNA"/>
</dbReference>
<evidence type="ECO:0000259" key="1">
    <source>
        <dbReference type="Pfam" id="PF09995"/>
    </source>
</evidence>
<evidence type="ECO:0000313" key="2">
    <source>
        <dbReference type="EMBL" id="GHE71352.1"/>
    </source>
</evidence>
<reference evidence="3" key="1">
    <citation type="journal article" date="2019" name="Int. J. Syst. Evol. Microbiol.">
        <title>The Global Catalogue of Microorganisms (GCM) 10K type strain sequencing project: providing services to taxonomists for standard genome sequencing and annotation.</title>
        <authorList>
            <consortium name="The Broad Institute Genomics Platform"/>
            <consortium name="The Broad Institute Genome Sequencing Center for Infectious Disease"/>
            <person name="Wu L."/>
            <person name="Ma J."/>
        </authorList>
    </citation>
    <scope>NUCLEOTIDE SEQUENCE [LARGE SCALE GENOMIC DNA]</scope>
    <source>
        <strain evidence="3">CGMCC 1.15111</strain>
    </source>
</reference>
<sequence>MTQSTAQLTSEPDAVQEFFVPEGSIVRQIWADGDTILLIFAGAAAEFALSKAVDWLYFTGRLPSDPLGRLLSTVTYAKRIVFSQKQDAFKAIDSISAIHHGVEYKRGFQIPEWAYRDVLFMLIDYSIRAYEVLHRQLTNEEKEEVFRVFNQLGEKMEMTGLPETYQVWMNMRQKHLKRNLEFSDYTSDLFLQYKLHLGSFRYHMLLQVQAVLAPKKVRSLMGLKKKRPILLLIGFYRIIRPLGLNSFLKRLVLPGQYRQQFMQLGGTA</sequence>
<protein>
    <recommendedName>
        <fullName evidence="1">ER-bound oxygenase mpaB/mpaB'/Rubber oxygenase catalytic domain-containing protein</fullName>
    </recommendedName>
</protein>
<dbReference type="InterPro" id="IPR018713">
    <property type="entry name" value="MPAB/Lcp_cat_dom"/>
</dbReference>
<proteinExistence type="predicted"/>